<proteinExistence type="predicted"/>
<name>A0A433JIV9_9GAMM</name>
<evidence type="ECO:0000313" key="2">
    <source>
        <dbReference type="Proteomes" id="UP000288012"/>
    </source>
</evidence>
<dbReference type="EMBL" id="RZGR01000017">
    <property type="protein sequence ID" value="RUQ85329.1"/>
    <property type="molecule type" value="Genomic_DNA"/>
</dbReference>
<organism evidence="1 2">
    <name type="scientific">Legionella septentrionalis</name>
    <dbReference type="NCBI Taxonomy" id="2498109"/>
    <lineage>
        <taxon>Bacteria</taxon>
        <taxon>Pseudomonadati</taxon>
        <taxon>Pseudomonadota</taxon>
        <taxon>Gammaproteobacteria</taxon>
        <taxon>Legionellales</taxon>
        <taxon>Legionellaceae</taxon>
        <taxon>Legionella</taxon>
    </lineage>
</organism>
<keyword evidence="2" id="KW-1185">Reference proteome</keyword>
<dbReference type="Proteomes" id="UP000288012">
    <property type="component" value="Unassembled WGS sequence"/>
</dbReference>
<dbReference type="AlphaFoldDB" id="A0A433JIV9"/>
<dbReference type="RefSeq" id="WP_127032816.1">
    <property type="nucleotide sequence ID" value="NZ_RZGR01000017.1"/>
</dbReference>
<protein>
    <submittedName>
        <fullName evidence="1">Uncharacterized protein</fullName>
    </submittedName>
</protein>
<accession>A0A433JIV9</accession>
<gene>
    <name evidence="1" type="ORF">EKM59_06730</name>
</gene>
<evidence type="ECO:0000313" key="1">
    <source>
        <dbReference type="EMBL" id="RUQ85329.1"/>
    </source>
</evidence>
<comment type="caution">
    <text evidence="1">The sequence shown here is derived from an EMBL/GenBank/DDBJ whole genome shotgun (WGS) entry which is preliminary data.</text>
</comment>
<dbReference type="OrthoDB" id="5654300at2"/>
<sequence length="238" mass="27025">MLTDRVVYSPGDVLLKIDMRGWYPESETFNTRHHVMLVLGVKEGYPIVAHMTFHNKNNLPGLISETLNRGKDLFLIHYQFSEQVRAKIVDLVQQALQSKQFVITKHIIKDQHIKSLPYREKMLSIALKNLAAGFNVCDFDAAPETIKKISCHEFVLAIIHNACRQCNEEIPESLRMPPSLAWADFWLQAAYDHPEEAKVICMPAMYPLAKTPLQKNSIFAVAASPSFESMRNASCAIL</sequence>
<reference evidence="1 2" key="1">
    <citation type="submission" date="2018-12" db="EMBL/GenBank/DDBJ databases">
        <title>Legionella sp,whole genome shotgun sequence.</title>
        <authorList>
            <person name="Wu H."/>
        </authorList>
    </citation>
    <scope>NUCLEOTIDE SEQUENCE [LARGE SCALE GENOMIC DNA]</scope>
    <source>
        <strain evidence="2">km714</strain>
    </source>
</reference>